<protein>
    <submittedName>
        <fullName evidence="1">Uncharacterized protein</fullName>
    </submittedName>
</protein>
<name>A0A0E9TIC4_ANGAN</name>
<sequence length="18" mass="1832">MIDAALCTHALDLSSALS</sequence>
<dbReference type="EMBL" id="GBXM01055261">
    <property type="protein sequence ID" value="JAH53316.1"/>
    <property type="molecule type" value="Transcribed_RNA"/>
</dbReference>
<reference evidence="1" key="1">
    <citation type="submission" date="2014-11" db="EMBL/GenBank/DDBJ databases">
        <authorList>
            <person name="Amaro Gonzalez C."/>
        </authorList>
    </citation>
    <scope>NUCLEOTIDE SEQUENCE</scope>
</reference>
<organism evidence="1">
    <name type="scientific">Anguilla anguilla</name>
    <name type="common">European freshwater eel</name>
    <name type="synonym">Muraena anguilla</name>
    <dbReference type="NCBI Taxonomy" id="7936"/>
    <lineage>
        <taxon>Eukaryota</taxon>
        <taxon>Metazoa</taxon>
        <taxon>Chordata</taxon>
        <taxon>Craniata</taxon>
        <taxon>Vertebrata</taxon>
        <taxon>Euteleostomi</taxon>
        <taxon>Actinopterygii</taxon>
        <taxon>Neopterygii</taxon>
        <taxon>Teleostei</taxon>
        <taxon>Anguilliformes</taxon>
        <taxon>Anguillidae</taxon>
        <taxon>Anguilla</taxon>
    </lineage>
</organism>
<evidence type="ECO:0000313" key="1">
    <source>
        <dbReference type="EMBL" id="JAH53316.1"/>
    </source>
</evidence>
<proteinExistence type="predicted"/>
<accession>A0A0E9TIC4</accession>
<dbReference type="AlphaFoldDB" id="A0A0E9TIC4"/>
<reference evidence="1" key="2">
    <citation type="journal article" date="2015" name="Fish Shellfish Immunol.">
        <title>Early steps in the European eel (Anguilla anguilla)-Vibrio vulnificus interaction in the gills: Role of the RtxA13 toxin.</title>
        <authorList>
            <person name="Callol A."/>
            <person name="Pajuelo D."/>
            <person name="Ebbesson L."/>
            <person name="Teles M."/>
            <person name="MacKenzie S."/>
            <person name="Amaro C."/>
        </authorList>
    </citation>
    <scope>NUCLEOTIDE SEQUENCE</scope>
</reference>